<dbReference type="PATRIC" id="fig|456.5.peg.1913"/>
<keyword evidence="2" id="KW-1185">Reference proteome</keyword>
<dbReference type="AlphaFoldDB" id="A0A0W0VBJ9"/>
<name>A0A0W0VBJ9_9GAMM</name>
<evidence type="ECO:0000313" key="2">
    <source>
        <dbReference type="Proteomes" id="UP000055035"/>
    </source>
</evidence>
<dbReference type="OrthoDB" id="5650359at2"/>
<dbReference type="RefSeq" id="WP_058471234.1">
    <property type="nucleotide sequence ID" value="NZ_CAAAIC010000008.1"/>
</dbReference>
<dbReference type="STRING" id="456.Ljor_1792"/>
<protein>
    <submittedName>
        <fullName evidence="1">Uncharacterized protein</fullName>
    </submittedName>
</protein>
<dbReference type="Proteomes" id="UP000055035">
    <property type="component" value="Unassembled WGS sequence"/>
</dbReference>
<dbReference type="EMBL" id="LNYJ01000011">
    <property type="protein sequence ID" value="KTD17486.1"/>
    <property type="molecule type" value="Genomic_DNA"/>
</dbReference>
<proteinExistence type="predicted"/>
<comment type="caution">
    <text evidence="1">The sequence shown here is derived from an EMBL/GenBank/DDBJ whole genome shotgun (WGS) entry which is preliminary data.</text>
</comment>
<reference evidence="1 2" key="1">
    <citation type="submission" date="2015-11" db="EMBL/GenBank/DDBJ databases">
        <title>Genomic analysis of 38 Legionella species identifies large and diverse effector repertoires.</title>
        <authorList>
            <person name="Burstein D."/>
            <person name="Amaro F."/>
            <person name="Zusman T."/>
            <person name="Lifshitz Z."/>
            <person name="Cohen O."/>
            <person name="Gilbert J.A."/>
            <person name="Pupko T."/>
            <person name="Shuman H.A."/>
            <person name="Segal G."/>
        </authorList>
    </citation>
    <scope>NUCLEOTIDE SEQUENCE [LARGE SCALE GENOMIC DNA]</scope>
    <source>
        <strain evidence="1 2">BL-540</strain>
    </source>
</reference>
<organism evidence="1 2">
    <name type="scientific">Legionella jordanis</name>
    <dbReference type="NCBI Taxonomy" id="456"/>
    <lineage>
        <taxon>Bacteria</taxon>
        <taxon>Pseudomonadati</taxon>
        <taxon>Pseudomonadota</taxon>
        <taxon>Gammaproteobacteria</taxon>
        <taxon>Legionellales</taxon>
        <taxon>Legionellaceae</taxon>
        <taxon>Legionella</taxon>
    </lineage>
</organism>
<sequence>MSRLTRAEFVQICSEAILETRKKVVIRNQLSGYKKYHKEIKENHYFEKNVRKPILKAKDEDYMFRHDLVEHTGLGNCHELADHLIVEIGQRIDARSALAKLRIVASESHDHVYLEIKIQLENEIDYSYWEVDAWDPRIIDISPRPDGSIKNKESLAYGYKVKEVSSLYSDEIDYGQKITFFQAIPKPREGTPKCATPERDIFKKNRKLYKDYTIEEATEEKKFDPHGEIHYLQRASTWQRSAADTLKMMEEDPNDNNFKMITQ</sequence>
<gene>
    <name evidence="1" type="ORF">Ljor_1792</name>
</gene>
<accession>A0A0W0VBJ9</accession>
<evidence type="ECO:0000313" key="1">
    <source>
        <dbReference type="EMBL" id="KTD17486.1"/>
    </source>
</evidence>